<dbReference type="GeneID" id="40315610"/>
<dbReference type="OrthoDB" id="250811at2759"/>
<reference evidence="2 3" key="1">
    <citation type="journal article" date="2018" name="BMC Genomics">
        <title>Genomic comparison of Trypanosoma conorhini and Trypanosoma rangeli to Trypanosoma cruzi strains of high and low virulence.</title>
        <authorList>
            <person name="Bradwell K.R."/>
            <person name="Koparde V.N."/>
            <person name="Matveyev A.V."/>
            <person name="Serrano M.G."/>
            <person name="Alves J.M."/>
            <person name="Parikh H."/>
            <person name="Huang B."/>
            <person name="Lee V."/>
            <person name="Espinosa-Alvarez O."/>
            <person name="Ortiz P.A."/>
            <person name="Costa-Martins A.G."/>
            <person name="Teixeira M.M."/>
            <person name="Buck G.A."/>
        </authorList>
    </citation>
    <scope>NUCLEOTIDE SEQUENCE [LARGE SCALE GENOMIC DNA]</scope>
    <source>
        <strain evidence="2 3">025E</strain>
    </source>
</reference>
<sequence length="949" mass="101942">MRRTACWCRQLLGAVVRRRCGRHIHLPAEGTPPGGRQAADKRPSAPSEATPGLTLNALSTAVRRLLEGSPRRWWETPGLVDTLLTILLQHQRDIQGGGSAALHPLLGAEVVKGLGFAVWTEATCAGGGWARRSGLSKEDLAKAANGVLRPLVPLVVRHPKVRPLLPVLLEWLVCISDIPLSDWLPQLSLYLDDSAALNTDGVRVGRPPPGFLLQHMAPALRRRTVDSSQAVSLELHRVLDRMLHLLVAGDGGAVPLEQAPIGASSSVSAGKDLVDCLFWQGETPLILRSDIVRESYARFCQSPRRDASETYRREMCVGRDSQPLLTLPVVDDDVFRRVLLRLLPPALCGAVSGAAEDAATPVFLVKPLLKLDRPSTLLRLIAPLSEFVSVVLDGVVLSPLRLSFDGLAAVIYGAIGELQRLQRRTPPPRFPLLPHKPRIHVLKALCDRLLRDVEEKLKVAGAAVTFPGVPLQEQAHTLGSLAQAARRLVRAVQAEKTSSLLEEGPEGSALQAGGAVAKHNDVTAILRNTAFRVLESSLLRYYDALGKWSSSAVGAVGGSSDHVADALSEIEHHAGGRATFFTARHLLQHPFRHDVTAVTEALRIVAIQALVLRSPLCMDWLRENYATTVAAAFFGTWHQRIGSSPMMNMRDSSSAEEGSCCSALMEAECLVSWRLLWTMLLLHQSSCSCGAAVRTHSGICVGSASTCGVFRSLLDLLTVHCSCAEFTSFAFSLPFHEVEAGSACEAAVPHVTEAEGHNTPELSSRPILYSSIEVGATGVITTRWELQEELLSLAGGGSGLWRWLGSPRAVWEVVSGAATDATAPTSMTSAVRGGRYAGYLLPWTTVAHSRHPLRLYDESGQSAAAAAAFDVALSALLRQEGGAVLRLVSLTEEAALFHDMASTPELSLGAGVSVIHPEALLRRAYALGVEKDAHGDGDDDDDTEADGLD</sequence>
<keyword evidence="3" id="KW-1185">Reference proteome</keyword>
<evidence type="ECO:0000256" key="1">
    <source>
        <dbReference type="SAM" id="MobiDB-lite"/>
    </source>
</evidence>
<dbReference type="Proteomes" id="UP000284403">
    <property type="component" value="Unassembled WGS sequence"/>
</dbReference>
<name>A0A3R7PII2_9TRYP</name>
<dbReference type="EMBL" id="MKKU01000072">
    <property type="protein sequence ID" value="RNF25788.1"/>
    <property type="molecule type" value="Genomic_DNA"/>
</dbReference>
<protein>
    <submittedName>
        <fullName evidence="2">Uncharacterized protein</fullName>
    </submittedName>
</protein>
<evidence type="ECO:0000313" key="2">
    <source>
        <dbReference type="EMBL" id="RNF25788.1"/>
    </source>
</evidence>
<accession>A0A3R7PII2</accession>
<evidence type="ECO:0000313" key="3">
    <source>
        <dbReference type="Proteomes" id="UP000284403"/>
    </source>
</evidence>
<gene>
    <name evidence="2" type="ORF">Tco025E_01999</name>
</gene>
<proteinExistence type="predicted"/>
<comment type="caution">
    <text evidence="2">The sequence shown here is derived from an EMBL/GenBank/DDBJ whole genome shotgun (WGS) entry which is preliminary data.</text>
</comment>
<organism evidence="2 3">
    <name type="scientific">Trypanosoma conorhini</name>
    <dbReference type="NCBI Taxonomy" id="83891"/>
    <lineage>
        <taxon>Eukaryota</taxon>
        <taxon>Discoba</taxon>
        <taxon>Euglenozoa</taxon>
        <taxon>Kinetoplastea</taxon>
        <taxon>Metakinetoplastina</taxon>
        <taxon>Trypanosomatida</taxon>
        <taxon>Trypanosomatidae</taxon>
        <taxon>Trypanosoma</taxon>
    </lineage>
</organism>
<dbReference type="AlphaFoldDB" id="A0A3R7PII2"/>
<feature type="region of interest" description="Disordered" evidence="1">
    <location>
        <begin position="25"/>
        <end position="52"/>
    </location>
</feature>
<dbReference type="RefSeq" id="XP_029230994.1">
    <property type="nucleotide sequence ID" value="XM_029368935.1"/>
</dbReference>